<comment type="caution">
    <text evidence="1">The sequence shown here is derived from an EMBL/GenBank/DDBJ whole genome shotgun (WGS) entry which is preliminary data.</text>
</comment>
<protein>
    <submittedName>
        <fullName evidence="1">Uncharacterized protein</fullName>
    </submittedName>
</protein>
<sequence>MKQWLALIIIALCFWGAFEVSHHWLVQHPDHPDQRTLKVISH</sequence>
<organism evidence="1 2">
    <name type="scientific">Acidithiobacillus thiooxidans ATCC 19377</name>
    <dbReference type="NCBI Taxonomy" id="637390"/>
    <lineage>
        <taxon>Bacteria</taxon>
        <taxon>Pseudomonadati</taxon>
        <taxon>Pseudomonadota</taxon>
        <taxon>Acidithiobacillia</taxon>
        <taxon>Acidithiobacillales</taxon>
        <taxon>Acidithiobacillaceae</taxon>
        <taxon>Acidithiobacillus</taxon>
    </lineage>
</organism>
<proteinExistence type="predicted"/>
<gene>
    <name evidence="1" type="ORF">DLNHIDIE_01571</name>
</gene>
<reference evidence="1 2" key="1">
    <citation type="submission" date="2019-03" db="EMBL/GenBank/DDBJ databases">
        <title>New insights into Acidothiobacillus thiooxidans sulfur metabolism through coupled gene expression, solution geochemistry, microscopy and spectroscopy analyses.</title>
        <authorList>
            <person name="Camacho D."/>
            <person name="Frazao R."/>
            <person name="Fouillen A."/>
            <person name="Nanci A."/>
            <person name="Lang B.F."/>
            <person name="Apte S.C."/>
            <person name="Baron C."/>
            <person name="Warren L.A."/>
        </authorList>
    </citation>
    <scope>NUCLEOTIDE SEQUENCE [LARGE SCALE GENOMIC DNA]</scope>
    <source>
        <strain evidence="1 2">ATCC 19377</strain>
    </source>
</reference>
<dbReference type="Proteomes" id="UP000315403">
    <property type="component" value="Unassembled WGS sequence"/>
</dbReference>
<dbReference type="AlphaFoldDB" id="A0A543Q5U3"/>
<dbReference type="EMBL" id="SZUV01000001">
    <property type="protein sequence ID" value="TQN51694.1"/>
    <property type="molecule type" value="Genomic_DNA"/>
</dbReference>
<evidence type="ECO:0000313" key="2">
    <source>
        <dbReference type="Proteomes" id="UP000315403"/>
    </source>
</evidence>
<evidence type="ECO:0000313" key="1">
    <source>
        <dbReference type="EMBL" id="TQN51694.1"/>
    </source>
</evidence>
<dbReference type="GeneID" id="80427241"/>
<accession>A0A543Q5U3</accession>
<dbReference type="RefSeq" id="WP_254892803.1">
    <property type="nucleotide sequence ID" value="NZ_AFOH01000027.1"/>
</dbReference>
<name>A0A543Q5U3_ACITH</name>